<keyword evidence="5 12" id="KW-0658">Purine biosynthesis</keyword>
<organism evidence="15 16">
    <name type="scientific">Mycoplasma testudineum</name>
    <dbReference type="NCBI Taxonomy" id="244584"/>
    <lineage>
        <taxon>Bacteria</taxon>
        <taxon>Bacillati</taxon>
        <taxon>Mycoplasmatota</taxon>
        <taxon>Mollicutes</taxon>
        <taxon>Mycoplasmataceae</taxon>
        <taxon>Mycoplasma</taxon>
    </lineage>
</organism>
<dbReference type="PRINTS" id="PR00085">
    <property type="entry name" value="THFDHDRGNASE"/>
</dbReference>
<dbReference type="InterPro" id="IPR046346">
    <property type="entry name" value="Aminoacid_DH-like_N_sf"/>
</dbReference>
<evidence type="ECO:0000256" key="12">
    <source>
        <dbReference type="HAMAP-Rule" id="MF_01576"/>
    </source>
</evidence>
<dbReference type="GO" id="GO:0005829">
    <property type="term" value="C:cytosol"/>
    <property type="evidence" value="ECO:0007669"/>
    <property type="project" value="TreeGrafter"/>
</dbReference>
<comment type="similarity">
    <text evidence="12">Belongs to the tetrahydrofolate dehydrogenase/cyclohydrolase family.</text>
</comment>
<keyword evidence="6 12" id="KW-0378">Hydrolase</keyword>
<proteinExistence type="inferred from homology"/>
<evidence type="ECO:0000256" key="4">
    <source>
        <dbReference type="ARBA" id="ARBA00022605"/>
    </source>
</evidence>
<dbReference type="RefSeq" id="WP_094254829.1">
    <property type="nucleotide sequence ID" value="NZ_NNCE01000006.1"/>
</dbReference>
<evidence type="ECO:0000256" key="11">
    <source>
        <dbReference type="ARBA" id="ARBA00023268"/>
    </source>
</evidence>
<evidence type="ECO:0000256" key="10">
    <source>
        <dbReference type="ARBA" id="ARBA00023167"/>
    </source>
</evidence>
<evidence type="ECO:0000256" key="5">
    <source>
        <dbReference type="ARBA" id="ARBA00022755"/>
    </source>
</evidence>
<comment type="pathway">
    <text evidence="1 12">One-carbon metabolism; tetrahydrofolate interconversion.</text>
</comment>
<dbReference type="HAMAP" id="MF_01576">
    <property type="entry name" value="THF_DHG_CYH"/>
    <property type="match status" value="1"/>
</dbReference>
<dbReference type="InterPro" id="IPR000672">
    <property type="entry name" value="THF_DH/CycHdrlase"/>
</dbReference>
<gene>
    <name evidence="12" type="primary">folD</name>
    <name evidence="15" type="ORF">EI74_0673</name>
</gene>
<feature type="binding site" evidence="12">
    <location>
        <begin position="160"/>
        <end position="162"/>
    </location>
    <ligand>
        <name>NADP(+)</name>
        <dbReference type="ChEBI" id="CHEBI:58349"/>
    </ligand>
</feature>
<reference evidence="15 16" key="1">
    <citation type="submission" date="2019-03" db="EMBL/GenBank/DDBJ databases">
        <title>Genomic Encyclopedia of Archaeal and Bacterial Type Strains, Phase II (KMG-II): from individual species to whole genera.</title>
        <authorList>
            <person name="Goeker M."/>
        </authorList>
    </citation>
    <scope>NUCLEOTIDE SEQUENCE [LARGE SCALE GENOMIC DNA]</scope>
    <source>
        <strain evidence="15 16">ATCC 700618</strain>
    </source>
</reference>
<dbReference type="Gene3D" id="3.40.50.10860">
    <property type="entry name" value="Leucine Dehydrogenase, chain A, domain 1"/>
    <property type="match status" value="1"/>
</dbReference>
<dbReference type="Pfam" id="PF00763">
    <property type="entry name" value="THF_DHG_CYH"/>
    <property type="match status" value="1"/>
</dbReference>
<evidence type="ECO:0000256" key="1">
    <source>
        <dbReference type="ARBA" id="ARBA00004777"/>
    </source>
</evidence>
<keyword evidence="3 12" id="KW-0554">One-carbon metabolism</keyword>
<dbReference type="PANTHER" id="PTHR48099:SF5">
    <property type="entry name" value="C-1-TETRAHYDROFOLATE SYNTHASE, CYTOPLASMIC"/>
    <property type="match status" value="1"/>
</dbReference>
<comment type="catalytic activity">
    <reaction evidence="12">
        <text>(6R)-5,10-methylene-5,6,7,8-tetrahydrofolate + NADP(+) = (6R)-5,10-methenyltetrahydrofolate + NADPH</text>
        <dbReference type="Rhea" id="RHEA:22812"/>
        <dbReference type="ChEBI" id="CHEBI:15636"/>
        <dbReference type="ChEBI" id="CHEBI:57455"/>
        <dbReference type="ChEBI" id="CHEBI:57783"/>
        <dbReference type="ChEBI" id="CHEBI:58349"/>
        <dbReference type="EC" id="1.5.1.5"/>
    </reaction>
</comment>
<evidence type="ECO:0000259" key="14">
    <source>
        <dbReference type="Pfam" id="PF02882"/>
    </source>
</evidence>
<keyword evidence="11 12" id="KW-0511">Multifunctional enzyme</keyword>
<evidence type="ECO:0000313" key="15">
    <source>
        <dbReference type="EMBL" id="TDO19404.1"/>
    </source>
</evidence>
<sequence>MIKLTSKIMAVELKENLKSEIEKLKSKPKLAIVLVGQNPSSLVYVNAKLKMAEEIGVSGHLINFDEFVTQDEIIKSISKLNESMDGIIIQLPLPNHLDRVKILNSVDQFKDTDGLGDKNQNSIILNQNEYFIKPATAQAILLFMDYHKIDYKNLSVGIVGKSRLIGKPLFHILSKINEKVTVFDKSTTINGTEKCDILIVATGVINLIKQQNIKKGAILIDAGFTKIDNKTFGDVDLDSVKDKASAIAPPLGSIGPITVLSLFSNLIESIKNKKNNYK</sequence>
<keyword evidence="8 12" id="KW-0560">Oxidoreductase</keyword>
<dbReference type="AlphaFoldDB" id="A0A4R6IC45"/>
<evidence type="ECO:0000256" key="9">
    <source>
        <dbReference type="ARBA" id="ARBA00023102"/>
    </source>
</evidence>
<dbReference type="EC" id="1.5.1.5" evidence="12"/>
<dbReference type="GO" id="GO:0004477">
    <property type="term" value="F:methenyltetrahydrofolate cyclohydrolase activity"/>
    <property type="evidence" value="ECO:0007669"/>
    <property type="project" value="UniProtKB-UniRule"/>
</dbReference>
<dbReference type="InterPro" id="IPR036291">
    <property type="entry name" value="NAD(P)-bd_dom_sf"/>
</dbReference>
<feature type="domain" description="Tetrahydrofolate dehydrogenase/cyclohydrolase catalytic" evidence="13">
    <location>
        <begin position="5"/>
        <end position="113"/>
    </location>
</feature>
<accession>A0A4R6IC45</accession>
<name>A0A4R6IC45_9MOLU</name>
<keyword evidence="4 12" id="KW-0028">Amino-acid biosynthesis</keyword>
<dbReference type="GO" id="GO:0000105">
    <property type="term" value="P:L-histidine biosynthetic process"/>
    <property type="evidence" value="ECO:0007669"/>
    <property type="project" value="UniProtKB-KW"/>
</dbReference>
<dbReference type="EC" id="3.5.4.9" evidence="12"/>
<dbReference type="EMBL" id="SNWN01000014">
    <property type="protein sequence ID" value="TDO19404.1"/>
    <property type="molecule type" value="Genomic_DNA"/>
</dbReference>
<evidence type="ECO:0000256" key="7">
    <source>
        <dbReference type="ARBA" id="ARBA00022857"/>
    </source>
</evidence>
<feature type="domain" description="Tetrahydrofolate dehydrogenase/cyclohydrolase NAD(P)-binding" evidence="14">
    <location>
        <begin position="134"/>
        <end position="273"/>
    </location>
</feature>
<dbReference type="InterPro" id="IPR020630">
    <property type="entry name" value="THF_DH/CycHdrlase_cat_dom"/>
</dbReference>
<dbReference type="SUPFAM" id="SSF51735">
    <property type="entry name" value="NAD(P)-binding Rossmann-fold domains"/>
    <property type="match status" value="1"/>
</dbReference>
<protein>
    <recommendedName>
        <fullName evidence="12">Bifunctional protein FolD</fullName>
    </recommendedName>
    <domain>
        <recommendedName>
            <fullName evidence="12">Methylenetetrahydrofolate dehydrogenase</fullName>
            <ecNumber evidence="12">1.5.1.5</ecNumber>
        </recommendedName>
    </domain>
    <domain>
        <recommendedName>
            <fullName evidence="12">Methenyltetrahydrofolate cyclohydrolase</fullName>
            <ecNumber evidence="12">3.5.4.9</ecNumber>
        </recommendedName>
    </domain>
</protein>
<dbReference type="FunFam" id="3.40.50.10860:FF:000005">
    <property type="entry name" value="C-1-tetrahydrofolate synthase, cytoplasmic, putative"/>
    <property type="match status" value="1"/>
</dbReference>
<dbReference type="GO" id="GO:0004488">
    <property type="term" value="F:methylenetetrahydrofolate dehydrogenase (NADP+) activity"/>
    <property type="evidence" value="ECO:0007669"/>
    <property type="project" value="UniProtKB-UniRule"/>
</dbReference>
<comment type="caution">
    <text evidence="15">The sequence shown here is derived from an EMBL/GenBank/DDBJ whole genome shotgun (WGS) entry which is preliminary data.</text>
</comment>
<comment type="subunit">
    <text evidence="2 12">Homodimer.</text>
</comment>
<evidence type="ECO:0000313" key="16">
    <source>
        <dbReference type="Proteomes" id="UP000295518"/>
    </source>
</evidence>
<dbReference type="GO" id="GO:0006164">
    <property type="term" value="P:purine nucleotide biosynthetic process"/>
    <property type="evidence" value="ECO:0007669"/>
    <property type="project" value="UniProtKB-KW"/>
</dbReference>
<dbReference type="GO" id="GO:0035999">
    <property type="term" value="P:tetrahydrofolate interconversion"/>
    <property type="evidence" value="ECO:0007669"/>
    <property type="project" value="UniProtKB-UniRule"/>
</dbReference>
<dbReference type="Gene3D" id="3.40.50.720">
    <property type="entry name" value="NAD(P)-binding Rossmann-like Domain"/>
    <property type="match status" value="1"/>
</dbReference>
<evidence type="ECO:0000259" key="13">
    <source>
        <dbReference type="Pfam" id="PF00763"/>
    </source>
</evidence>
<comment type="catalytic activity">
    <reaction evidence="12">
        <text>(6R)-5,10-methenyltetrahydrofolate + H2O = (6R)-10-formyltetrahydrofolate + H(+)</text>
        <dbReference type="Rhea" id="RHEA:23700"/>
        <dbReference type="ChEBI" id="CHEBI:15377"/>
        <dbReference type="ChEBI" id="CHEBI:15378"/>
        <dbReference type="ChEBI" id="CHEBI:57455"/>
        <dbReference type="ChEBI" id="CHEBI:195366"/>
        <dbReference type="EC" id="3.5.4.9"/>
    </reaction>
</comment>
<evidence type="ECO:0000256" key="3">
    <source>
        <dbReference type="ARBA" id="ARBA00022563"/>
    </source>
</evidence>
<dbReference type="GO" id="GO:0009086">
    <property type="term" value="P:methionine biosynthetic process"/>
    <property type="evidence" value="ECO:0007669"/>
    <property type="project" value="UniProtKB-KW"/>
</dbReference>
<comment type="caution">
    <text evidence="12">Lacks conserved residue(s) required for the propagation of feature annotation.</text>
</comment>
<dbReference type="SUPFAM" id="SSF53223">
    <property type="entry name" value="Aminoacid dehydrogenase-like, N-terminal domain"/>
    <property type="match status" value="1"/>
</dbReference>
<dbReference type="UniPathway" id="UPA00193"/>
<keyword evidence="7 12" id="KW-0521">NADP</keyword>
<keyword evidence="16" id="KW-1185">Reference proteome</keyword>
<keyword evidence="9 12" id="KW-0368">Histidine biosynthesis</keyword>
<keyword evidence="10 12" id="KW-0486">Methionine biosynthesis</keyword>
<dbReference type="Proteomes" id="UP000295518">
    <property type="component" value="Unassembled WGS sequence"/>
</dbReference>
<comment type="function">
    <text evidence="12">Catalyzes the oxidation of 5,10-methylenetetrahydrofolate to 5,10-methenyltetrahydrofolate and then the hydrolysis of 5,10-methenyltetrahydrofolate to 10-formyltetrahydrofolate.</text>
</comment>
<evidence type="ECO:0000256" key="8">
    <source>
        <dbReference type="ARBA" id="ARBA00023002"/>
    </source>
</evidence>
<evidence type="ECO:0000256" key="6">
    <source>
        <dbReference type="ARBA" id="ARBA00022801"/>
    </source>
</evidence>
<dbReference type="InterPro" id="IPR020631">
    <property type="entry name" value="THF_DH/CycHdrlase_NAD-bd_dom"/>
</dbReference>
<dbReference type="PANTHER" id="PTHR48099">
    <property type="entry name" value="C-1-TETRAHYDROFOLATE SYNTHASE, CYTOPLASMIC-RELATED"/>
    <property type="match status" value="1"/>
</dbReference>
<dbReference type="OrthoDB" id="9803580at2"/>
<evidence type="ECO:0000256" key="2">
    <source>
        <dbReference type="ARBA" id="ARBA00011738"/>
    </source>
</evidence>
<dbReference type="Pfam" id="PF02882">
    <property type="entry name" value="THF_DHG_CYH_C"/>
    <property type="match status" value="1"/>
</dbReference>